<reference evidence="1" key="1">
    <citation type="submission" date="2022-08" db="EMBL/GenBank/DDBJ databases">
        <title>Genome Sequence of Fusarium decemcellulare.</title>
        <authorList>
            <person name="Buettner E."/>
        </authorList>
    </citation>
    <scope>NUCLEOTIDE SEQUENCE</scope>
    <source>
        <strain evidence="1">Babe19</strain>
    </source>
</reference>
<dbReference type="Proteomes" id="UP001148629">
    <property type="component" value="Unassembled WGS sequence"/>
</dbReference>
<comment type="caution">
    <text evidence="1">The sequence shown here is derived from an EMBL/GenBank/DDBJ whole genome shotgun (WGS) entry which is preliminary data.</text>
</comment>
<protein>
    <submittedName>
        <fullName evidence="1">Uncharacterized protein</fullName>
    </submittedName>
</protein>
<proteinExistence type="predicted"/>
<evidence type="ECO:0000313" key="1">
    <source>
        <dbReference type="EMBL" id="KAJ3514727.1"/>
    </source>
</evidence>
<dbReference type="EMBL" id="JANRMS010003817">
    <property type="protein sequence ID" value="KAJ3514727.1"/>
    <property type="molecule type" value="Genomic_DNA"/>
</dbReference>
<evidence type="ECO:0000313" key="2">
    <source>
        <dbReference type="Proteomes" id="UP001148629"/>
    </source>
</evidence>
<organism evidence="1 2">
    <name type="scientific">Fusarium decemcellulare</name>
    <dbReference type="NCBI Taxonomy" id="57161"/>
    <lineage>
        <taxon>Eukaryota</taxon>
        <taxon>Fungi</taxon>
        <taxon>Dikarya</taxon>
        <taxon>Ascomycota</taxon>
        <taxon>Pezizomycotina</taxon>
        <taxon>Sordariomycetes</taxon>
        <taxon>Hypocreomycetidae</taxon>
        <taxon>Hypocreales</taxon>
        <taxon>Nectriaceae</taxon>
        <taxon>Fusarium</taxon>
        <taxon>Fusarium decemcellulare species complex</taxon>
    </lineage>
</organism>
<name>A0ACC1RE93_9HYPO</name>
<keyword evidence="2" id="KW-1185">Reference proteome</keyword>
<accession>A0ACC1RE93</accession>
<sequence length="258" mass="27929">MTISGTRSQEHSSLPAILCLHGAGTNATIFSLQARTIIRSLKHRFRFIFADAPFESLPGPGVIPTFAEIKPYLRWHCDENAIDEFDVSPEAVDTERRLVRSMLAEHIDNEAAGPGLGIVGVMAFSQGTRVATGLCLDPIIGPSIRFAILIAGTFPALLLQPRHPEVADQGSTSSSSSRRQLLRIPSIHVQGSLDPWAPESARLLKECYNGDVAVTIKFRGAHQVPTAKKDAQAVADAVLLAWDSVSHDDNETTMVVSN</sequence>
<gene>
    <name evidence="1" type="ORF">NM208_g15034</name>
</gene>